<comment type="caution">
    <text evidence="3">The sequence shown here is derived from an EMBL/GenBank/DDBJ whole genome shotgun (WGS) entry which is preliminary data.</text>
</comment>
<gene>
    <name evidence="3" type="ORF">A9Z42_0063840</name>
</gene>
<reference evidence="3 4" key="1">
    <citation type="journal article" date="2015" name="Genome Announc.">
        <title>Genome sequence and annotation of Trichoderma parareesei, the ancestor of the cellulase producer Trichoderma reesei.</title>
        <authorList>
            <person name="Yang D."/>
            <person name="Pomraning K."/>
            <person name="Kopchinskiy A."/>
            <person name="Karimi Aghcheh R."/>
            <person name="Atanasova L."/>
            <person name="Chenthamara K."/>
            <person name="Baker S.E."/>
            <person name="Zhang R."/>
            <person name="Shen Q."/>
            <person name="Freitag M."/>
            <person name="Kubicek C.P."/>
            <person name="Druzhinina I.S."/>
        </authorList>
    </citation>
    <scope>NUCLEOTIDE SEQUENCE [LARGE SCALE GENOMIC DNA]</scope>
    <source>
        <strain evidence="3 4">CBS 125925</strain>
    </source>
</reference>
<dbReference type="PANTHER" id="PTHR38118:SF2">
    <property type="entry name" value="CDP-ALCOHOL PHOSPHATIDYLTRANSFERASE PROTEIN"/>
    <property type="match status" value="1"/>
</dbReference>
<keyword evidence="4" id="KW-1185">Reference proteome</keyword>
<dbReference type="Pfam" id="PF24808">
    <property type="entry name" value="DUF7707"/>
    <property type="match status" value="1"/>
</dbReference>
<sequence>MEQLPAAGGPVDRQTLLVSLPTRPGHSGSSGDIPSRTSAASAGQLIKVPVSRFWIRNSLSCACRSFLHNLSLTSSLAYPLITKRVFSLGIISHTTVKMVSLKSLLVTATMVAVSIAKDYYIDPDSVPLSTRQNWCNSETSTCPIICQQTTNKKTLVNECNPKTLSYGCLCGDNKQPNISEYTLTLPFFICQEYVVQCRNNCGGDNTCASNCAEDNPCGATDPKRYNTTATATQTTAESTSTTAGPDTIFTGTPGGGSSSSSGKGKSMAAPAVEVGRAYGLAVLLGTMFVGFAML</sequence>
<proteinExistence type="predicted"/>
<dbReference type="InterPro" id="IPR056124">
    <property type="entry name" value="DUF7707"/>
</dbReference>
<feature type="domain" description="DUF7707" evidence="2">
    <location>
        <begin position="120"/>
        <end position="222"/>
    </location>
</feature>
<accession>A0A2H2ZF84</accession>
<name>A0A2H2ZF84_TRIPA</name>
<dbReference type="EMBL" id="LFMI01000624">
    <property type="protein sequence ID" value="OTA05683.1"/>
    <property type="molecule type" value="Genomic_DNA"/>
</dbReference>
<evidence type="ECO:0000313" key="4">
    <source>
        <dbReference type="Proteomes" id="UP000219286"/>
    </source>
</evidence>
<evidence type="ECO:0000256" key="1">
    <source>
        <dbReference type="SAM" id="MobiDB-lite"/>
    </source>
</evidence>
<feature type="region of interest" description="Disordered" evidence="1">
    <location>
        <begin position="230"/>
        <end position="266"/>
    </location>
</feature>
<dbReference type="PANTHER" id="PTHR38118">
    <property type="entry name" value="ANCHORED CELL WALL PROTEIN 11-RELATED"/>
    <property type="match status" value="1"/>
</dbReference>
<organism evidence="3 4">
    <name type="scientific">Trichoderma parareesei</name>
    <name type="common">Filamentous fungus</name>
    <dbReference type="NCBI Taxonomy" id="858221"/>
    <lineage>
        <taxon>Eukaryota</taxon>
        <taxon>Fungi</taxon>
        <taxon>Dikarya</taxon>
        <taxon>Ascomycota</taxon>
        <taxon>Pezizomycotina</taxon>
        <taxon>Sordariomycetes</taxon>
        <taxon>Hypocreomycetidae</taxon>
        <taxon>Hypocreales</taxon>
        <taxon>Hypocreaceae</taxon>
        <taxon>Trichoderma</taxon>
    </lineage>
</organism>
<evidence type="ECO:0000313" key="3">
    <source>
        <dbReference type="EMBL" id="OTA05683.1"/>
    </source>
</evidence>
<dbReference type="Proteomes" id="UP000219286">
    <property type="component" value="Unassembled WGS sequence"/>
</dbReference>
<dbReference type="OrthoDB" id="2439692at2759"/>
<dbReference type="AlphaFoldDB" id="A0A2H2ZF84"/>
<feature type="compositionally biased region" description="Low complexity" evidence="1">
    <location>
        <begin position="230"/>
        <end position="243"/>
    </location>
</feature>
<evidence type="ECO:0000259" key="2">
    <source>
        <dbReference type="Pfam" id="PF24808"/>
    </source>
</evidence>
<protein>
    <recommendedName>
        <fullName evidence="2">DUF7707 domain-containing protein</fullName>
    </recommendedName>
</protein>